<dbReference type="OrthoDB" id="4474610at2"/>
<dbReference type="GO" id="GO:0016020">
    <property type="term" value="C:membrane"/>
    <property type="evidence" value="ECO:0007669"/>
    <property type="project" value="UniProtKB-SubCell"/>
</dbReference>
<dbReference type="EMBL" id="CP014136">
    <property type="protein sequence ID" value="ATA18610.1"/>
    <property type="molecule type" value="Genomic_DNA"/>
</dbReference>
<dbReference type="Pfam" id="PF07690">
    <property type="entry name" value="MFS_1"/>
    <property type="match status" value="1"/>
</dbReference>
<feature type="transmembrane region" description="Helical" evidence="6">
    <location>
        <begin position="224"/>
        <end position="249"/>
    </location>
</feature>
<feature type="transmembrane region" description="Helical" evidence="6">
    <location>
        <begin position="165"/>
        <end position="186"/>
    </location>
</feature>
<feature type="transmembrane region" description="Helical" evidence="6">
    <location>
        <begin position="349"/>
        <end position="373"/>
    </location>
</feature>
<comment type="subcellular location">
    <subcellularLocation>
        <location evidence="1">Membrane</location>
        <topology evidence="1">Multi-pass membrane protein</topology>
    </subcellularLocation>
</comment>
<feature type="transmembrane region" description="Helical" evidence="6">
    <location>
        <begin position="100"/>
        <end position="116"/>
    </location>
</feature>
<feature type="transmembrane region" description="Helical" evidence="6">
    <location>
        <begin position="288"/>
        <end position="309"/>
    </location>
</feature>
<dbReference type="InterPro" id="IPR011701">
    <property type="entry name" value="MFS"/>
</dbReference>
<feature type="transmembrane region" description="Helical" evidence="6">
    <location>
        <begin position="315"/>
        <end position="337"/>
    </location>
</feature>
<evidence type="ECO:0000256" key="4">
    <source>
        <dbReference type="ARBA" id="ARBA00022989"/>
    </source>
</evidence>
<dbReference type="AlphaFoldDB" id="A0A250AXB3"/>
<dbReference type="Gene3D" id="1.20.1250.20">
    <property type="entry name" value="MFS general substrate transporter like domains"/>
    <property type="match status" value="2"/>
</dbReference>
<evidence type="ECO:0000256" key="2">
    <source>
        <dbReference type="ARBA" id="ARBA00022448"/>
    </source>
</evidence>
<feature type="transmembrane region" description="Helical" evidence="6">
    <location>
        <begin position="379"/>
        <end position="401"/>
    </location>
</feature>
<evidence type="ECO:0000259" key="7">
    <source>
        <dbReference type="PROSITE" id="PS50850"/>
    </source>
</evidence>
<dbReference type="PROSITE" id="PS50850">
    <property type="entry name" value="MFS"/>
    <property type="match status" value="1"/>
</dbReference>
<protein>
    <submittedName>
        <fullName evidence="8">Permease</fullName>
    </submittedName>
</protein>
<feature type="transmembrane region" description="Helical" evidence="6">
    <location>
        <begin position="48"/>
        <end position="68"/>
    </location>
</feature>
<dbReference type="KEGG" id="gqu:AWC35_04200"/>
<accession>A0A250AXB3</accession>
<dbReference type="PANTHER" id="PTHR43791:SF36">
    <property type="entry name" value="TRANSPORTER, PUTATIVE (AFU_ORTHOLOGUE AFUA_6G08340)-RELATED"/>
    <property type="match status" value="1"/>
</dbReference>
<feature type="transmembrane region" description="Helical" evidence="6">
    <location>
        <begin position="75"/>
        <end position="94"/>
    </location>
</feature>
<gene>
    <name evidence="8" type="ORF">AWC35_04200</name>
</gene>
<evidence type="ECO:0000256" key="1">
    <source>
        <dbReference type="ARBA" id="ARBA00004141"/>
    </source>
</evidence>
<dbReference type="GO" id="GO:0022857">
    <property type="term" value="F:transmembrane transporter activity"/>
    <property type="evidence" value="ECO:0007669"/>
    <property type="project" value="InterPro"/>
</dbReference>
<dbReference type="PANTHER" id="PTHR43791">
    <property type="entry name" value="PERMEASE-RELATED"/>
    <property type="match status" value="1"/>
</dbReference>
<dbReference type="InterPro" id="IPR020846">
    <property type="entry name" value="MFS_dom"/>
</dbReference>
<keyword evidence="2" id="KW-0813">Transport</keyword>
<feature type="transmembrane region" description="Helical" evidence="6">
    <location>
        <begin position="261"/>
        <end position="281"/>
    </location>
</feature>
<evidence type="ECO:0000256" key="6">
    <source>
        <dbReference type="SAM" id="Phobius"/>
    </source>
</evidence>
<dbReference type="SUPFAM" id="SSF103473">
    <property type="entry name" value="MFS general substrate transporter"/>
    <property type="match status" value="1"/>
</dbReference>
<dbReference type="RefSeq" id="WP_095845211.1">
    <property type="nucleotide sequence ID" value="NZ_CP014136.1"/>
</dbReference>
<evidence type="ECO:0000256" key="3">
    <source>
        <dbReference type="ARBA" id="ARBA00022692"/>
    </source>
</evidence>
<evidence type="ECO:0000313" key="8">
    <source>
        <dbReference type="EMBL" id="ATA18610.1"/>
    </source>
</evidence>
<keyword evidence="9" id="KW-1185">Reference proteome</keyword>
<keyword evidence="3 6" id="KW-0812">Transmembrane</keyword>
<dbReference type="Proteomes" id="UP000217182">
    <property type="component" value="Chromosome"/>
</dbReference>
<organism evidence="8 9">
    <name type="scientific">Gibbsiella quercinecans</name>
    <dbReference type="NCBI Taxonomy" id="929813"/>
    <lineage>
        <taxon>Bacteria</taxon>
        <taxon>Pseudomonadati</taxon>
        <taxon>Pseudomonadota</taxon>
        <taxon>Gammaproteobacteria</taxon>
        <taxon>Enterobacterales</taxon>
        <taxon>Yersiniaceae</taxon>
        <taxon>Gibbsiella</taxon>
    </lineage>
</organism>
<feature type="domain" description="Major facilitator superfamily (MFS) profile" evidence="7">
    <location>
        <begin position="9"/>
        <end position="405"/>
    </location>
</feature>
<reference evidence="8 9" key="1">
    <citation type="submission" date="2016-01" db="EMBL/GenBank/DDBJ databases">
        <authorList>
            <person name="Oliw E.H."/>
        </authorList>
    </citation>
    <scope>NUCLEOTIDE SEQUENCE [LARGE SCALE GENOMIC DNA]</scope>
    <source>
        <strain evidence="8 9">FRB97</strain>
    </source>
</reference>
<name>A0A250AXB3_9GAMM</name>
<evidence type="ECO:0000313" key="9">
    <source>
        <dbReference type="Proteomes" id="UP000217182"/>
    </source>
</evidence>
<feature type="transmembrane region" description="Helical" evidence="6">
    <location>
        <begin position="137"/>
        <end position="159"/>
    </location>
</feature>
<evidence type="ECO:0000256" key="5">
    <source>
        <dbReference type="ARBA" id="ARBA00023136"/>
    </source>
</evidence>
<proteinExistence type="predicted"/>
<keyword evidence="4 6" id="KW-1133">Transmembrane helix</keyword>
<dbReference type="InterPro" id="IPR036259">
    <property type="entry name" value="MFS_trans_sf"/>
</dbReference>
<sequence length="411" mass="44424">MLKSKWFRIGVTLMVGLFVAYLDRSNLSIALPGMEKDLGINGSATKSLALTGFLIGYALANFFGGFLTNKLNPKATVVTMVLLWSVLQIMTAWVTSPALLIFYRIILGIAEGIYWPQQFRFARAWFNKDEITRGTNLIQFYGQFMALALGFVILTPIFTLLGWEWVFYITGGLGVFIVVPMFLLFLKNAPDETDQDTNTEPEAEQEAPVSKGKITFSDLGGAPFLLLIFSYFANGMLFWGVTLFIPMVVTSLGFTGTSQGIASALPYFLAIVLAIPISWYSDKTQKRGPIAASGLAVAGLLLITLPLISSPLIKLIVITLAIAWFTSCFTTNIWSIITSSVKKEAVGPAAGVINGIGAGGGGTTAGFVVEYLHAFSGSYLPGFVVLGVVAIAGGISVYTYCKIIDKRRVVS</sequence>
<keyword evidence="5 6" id="KW-0472">Membrane</keyword>